<evidence type="ECO:0000256" key="7">
    <source>
        <dbReference type="SAM" id="MobiDB-lite"/>
    </source>
</evidence>
<name>A0ABR3TAA6_9PEZI</name>
<accession>A0ABR3TAA6</accession>
<protein>
    <recommendedName>
        <fullName evidence="12">C2H2 finger domain-containing protein</fullName>
    </recommendedName>
</protein>
<reference evidence="10 11" key="1">
    <citation type="submission" date="2024-02" db="EMBL/GenBank/DDBJ databases">
        <title>De novo assembly and annotation of 12 fungi associated with fruit tree decline syndrome in Ontario, Canada.</title>
        <authorList>
            <person name="Sulman M."/>
            <person name="Ellouze W."/>
            <person name="Ilyukhin E."/>
        </authorList>
    </citation>
    <scope>NUCLEOTIDE SEQUENCE [LARGE SCALE GENOMIC DNA]</scope>
    <source>
        <strain evidence="10 11">M1-105</strain>
    </source>
</reference>
<organism evidence="10 11">
    <name type="scientific">Neofusicoccum ribis</name>
    <dbReference type="NCBI Taxonomy" id="45134"/>
    <lineage>
        <taxon>Eukaryota</taxon>
        <taxon>Fungi</taxon>
        <taxon>Dikarya</taxon>
        <taxon>Ascomycota</taxon>
        <taxon>Pezizomycotina</taxon>
        <taxon>Dothideomycetes</taxon>
        <taxon>Dothideomycetes incertae sedis</taxon>
        <taxon>Botryosphaeriales</taxon>
        <taxon>Botryosphaeriaceae</taxon>
        <taxon>Neofusicoccum</taxon>
    </lineage>
</organism>
<dbReference type="PROSITE" id="PS50157">
    <property type="entry name" value="ZINC_FINGER_C2H2_2"/>
    <property type="match status" value="1"/>
</dbReference>
<dbReference type="PANTHER" id="PTHR23215:SF0">
    <property type="entry name" value="BUB3-INTERACTING AND GLEBS MOTIF-CONTAINING PROTEIN ZNF207"/>
    <property type="match status" value="1"/>
</dbReference>
<feature type="compositionally biased region" description="Polar residues" evidence="7">
    <location>
        <begin position="329"/>
        <end position="369"/>
    </location>
</feature>
<keyword evidence="4" id="KW-0862">Zinc</keyword>
<keyword evidence="2" id="KW-0479">Metal-binding</keyword>
<feature type="compositionally biased region" description="Low complexity" evidence="7">
    <location>
        <begin position="272"/>
        <end position="283"/>
    </location>
</feature>
<feature type="compositionally biased region" description="Pro residues" evidence="7">
    <location>
        <begin position="257"/>
        <end position="271"/>
    </location>
</feature>
<evidence type="ECO:0008006" key="12">
    <source>
        <dbReference type="Google" id="ProtNLM"/>
    </source>
</evidence>
<evidence type="ECO:0000256" key="6">
    <source>
        <dbReference type="PROSITE-ProRule" id="PRU00042"/>
    </source>
</evidence>
<feature type="compositionally biased region" description="Polar residues" evidence="7">
    <location>
        <begin position="298"/>
        <end position="309"/>
    </location>
</feature>
<comment type="caution">
    <text evidence="10">The sequence shown here is derived from an EMBL/GenBank/DDBJ whole genome shotgun (WGS) entry which is preliminary data.</text>
</comment>
<feature type="region of interest" description="Disordered" evidence="7">
    <location>
        <begin position="112"/>
        <end position="471"/>
    </location>
</feature>
<dbReference type="EMBL" id="JAJVDC020000007">
    <property type="protein sequence ID" value="KAL1636311.1"/>
    <property type="molecule type" value="Genomic_DNA"/>
</dbReference>
<dbReference type="SUPFAM" id="SSF57667">
    <property type="entry name" value="beta-beta-alpha zinc fingers"/>
    <property type="match status" value="1"/>
</dbReference>
<dbReference type="Gene3D" id="3.30.160.60">
    <property type="entry name" value="Classic Zinc Finger"/>
    <property type="match status" value="1"/>
</dbReference>
<gene>
    <name evidence="10" type="ORF">SLS56_001291</name>
</gene>
<feature type="compositionally biased region" description="Polar residues" evidence="7">
    <location>
        <begin position="171"/>
        <end position="180"/>
    </location>
</feature>
<dbReference type="CDD" id="cd20908">
    <property type="entry name" value="SUF4-like"/>
    <property type="match status" value="1"/>
</dbReference>
<comment type="subcellular location">
    <subcellularLocation>
        <location evidence="1">Nucleus</location>
    </subcellularLocation>
</comment>
<dbReference type="PROSITE" id="PS00028">
    <property type="entry name" value="ZINC_FINGER_C2H2_1"/>
    <property type="match status" value="1"/>
</dbReference>
<evidence type="ECO:0000256" key="5">
    <source>
        <dbReference type="ARBA" id="ARBA00023242"/>
    </source>
</evidence>
<feature type="compositionally biased region" description="Low complexity" evidence="7">
    <location>
        <begin position="456"/>
        <end position="471"/>
    </location>
</feature>
<evidence type="ECO:0000313" key="10">
    <source>
        <dbReference type="EMBL" id="KAL1636311.1"/>
    </source>
</evidence>
<keyword evidence="5" id="KW-0539">Nucleus</keyword>
<dbReference type="PROSITE" id="PS50808">
    <property type="entry name" value="ZF_BED"/>
    <property type="match status" value="1"/>
</dbReference>
<feature type="compositionally biased region" description="Basic and acidic residues" evidence="7">
    <location>
        <begin position="137"/>
        <end position="147"/>
    </location>
</feature>
<dbReference type="SMART" id="SM00355">
    <property type="entry name" value="ZnF_C2H2"/>
    <property type="match status" value="2"/>
</dbReference>
<feature type="compositionally biased region" description="Basic and acidic residues" evidence="7">
    <location>
        <begin position="388"/>
        <end position="417"/>
    </location>
</feature>
<dbReference type="InterPro" id="IPR003656">
    <property type="entry name" value="Znf_BED"/>
</dbReference>
<dbReference type="PANTHER" id="PTHR23215">
    <property type="entry name" value="ZINC FINGER PROTEIN 207"/>
    <property type="match status" value="1"/>
</dbReference>
<sequence length="471" mass="50590">MGKKKRNHPDVEEIINRPWCYYCERDFDDLKILINHQKAKHFKCERCGRRLNTAGGLNVHMTQVHKETLTQVENALPNRQGLDYEIFGMEGVPEDIENAHKQRVLQQYYEQQAERRAATGNPPPGAAAAGGGQPKKPKVETKEDLKARLAAHKAKKAQEAAGGSSGDVTPLGQSGQSPALAQSPAAFPGAPQYPQQQLPYSTPPANSAQAAYAQPYGQPGYSPLQTYPPQPAFPQQPGYGAQPFSPNASSPFSGQPFPQPGASPFQPPFQAGPPRQQGSGSPPANMPYGAHQPPSRTPPNSNHAPQRQGSLPAAPGLPQRPSFGAPQVNALQMQQMHQGHIPPSTTGLPGYSATGQPNGHGVQHSQSSIPGLEQSVDDLIASAGKPTETSKEVDSQQSKKEDEASKSKKEDDKKKLVYSDNDVSPEEKMAKLPRYAFNPAERRKDDTVVGSLEPPVTGVVTGQDDVVDTSG</sequence>
<evidence type="ECO:0000259" key="9">
    <source>
        <dbReference type="PROSITE" id="PS50808"/>
    </source>
</evidence>
<evidence type="ECO:0000256" key="1">
    <source>
        <dbReference type="ARBA" id="ARBA00004123"/>
    </source>
</evidence>
<keyword evidence="11" id="KW-1185">Reference proteome</keyword>
<evidence type="ECO:0000313" key="11">
    <source>
        <dbReference type="Proteomes" id="UP001521116"/>
    </source>
</evidence>
<dbReference type="InterPro" id="IPR036236">
    <property type="entry name" value="Znf_C2H2_sf"/>
</dbReference>
<evidence type="ECO:0000256" key="4">
    <source>
        <dbReference type="ARBA" id="ARBA00022833"/>
    </source>
</evidence>
<feature type="domain" description="C2H2-type" evidence="8">
    <location>
        <begin position="42"/>
        <end position="65"/>
    </location>
</feature>
<dbReference type="Proteomes" id="UP001521116">
    <property type="component" value="Unassembled WGS sequence"/>
</dbReference>
<feature type="compositionally biased region" description="Low complexity" evidence="7">
    <location>
        <begin position="208"/>
        <end position="221"/>
    </location>
</feature>
<evidence type="ECO:0000259" key="8">
    <source>
        <dbReference type="PROSITE" id="PS50157"/>
    </source>
</evidence>
<feature type="compositionally biased region" description="Polar residues" evidence="7">
    <location>
        <begin position="193"/>
        <end position="207"/>
    </location>
</feature>
<keyword evidence="3 6" id="KW-0863">Zinc-finger</keyword>
<feature type="domain" description="BED-type" evidence="9">
    <location>
        <begin position="13"/>
        <end position="72"/>
    </location>
</feature>
<evidence type="ECO:0000256" key="3">
    <source>
        <dbReference type="ARBA" id="ARBA00022771"/>
    </source>
</evidence>
<dbReference type="InterPro" id="IPR013087">
    <property type="entry name" value="Znf_C2H2_type"/>
</dbReference>
<proteinExistence type="predicted"/>
<evidence type="ECO:0000256" key="2">
    <source>
        <dbReference type="ARBA" id="ARBA00022723"/>
    </source>
</evidence>